<dbReference type="GO" id="GO:0016853">
    <property type="term" value="F:isomerase activity"/>
    <property type="evidence" value="ECO:0007669"/>
    <property type="project" value="UniProtKB-KW"/>
</dbReference>
<keyword evidence="5" id="KW-1185">Reference proteome</keyword>
<dbReference type="AlphaFoldDB" id="A0A7Z2GH06"/>
<dbReference type="InterPro" id="IPR029045">
    <property type="entry name" value="ClpP/crotonase-like_dom_sf"/>
</dbReference>
<protein>
    <submittedName>
        <fullName evidence="4">Enoyl-CoA hydratase/isomerase family protein</fullName>
    </submittedName>
</protein>
<dbReference type="RefSeq" id="WP_158950377.1">
    <property type="nucleotide sequence ID" value="NZ_CP046913.1"/>
</dbReference>
<name>A0A7Z2GH06_9BURK</name>
<evidence type="ECO:0000256" key="2">
    <source>
        <dbReference type="SAM" id="MobiDB-lite"/>
    </source>
</evidence>
<sequence length="399" mass="43371">MSNPRQPDLQPDSQPQAQPEPQPPAADPETHVLTRVANGIGYLELDRPQALNALTTAMVRALRTALERWRDDPAVLAVIVRTPHPRAFCAGGDVRYLYASYRAGDQAAVDTFFTDEYRLNHAIATYPKPYLAFLNGVVMGGGMGISQGAHRTGGLRVVGASARLAMPETRIGLFPDVGMGWYLARTPGALGRYLAVTGETIDAASALYAGLADVSLDEAAWPELFAALERERFASGAQVVEFVRDAARSADDTRRLADASALALARAWIDTHFSLDDVNAVLASLEAAQRAGQGSEAEWAGQTVGVLRERSPLSMAVSLDVVSRAESTISDCLRRDLDLTRSSFATGDVMEGIRARLIDKDNRPHWRIARIEDVRRDEVDAMFASPWRPAEHPLRGLNG</sequence>
<gene>
    <name evidence="4" type="ORF">FAZ98_07830</name>
</gene>
<evidence type="ECO:0000313" key="4">
    <source>
        <dbReference type="EMBL" id="QGZ61653.1"/>
    </source>
</evidence>
<feature type="domain" description="Enoyl-CoA hydratase/isomerase" evidence="3">
    <location>
        <begin position="41"/>
        <end position="383"/>
    </location>
</feature>
<dbReference type="PANTHER" id="PTHR43176:SF6">
    <property type="entry name" value="3-HYDROXYISOBUTYRYL-COA HYDROLASE"/>
    <property type="match status" value="1"/>
</dbReference>
<dbReference type="InterPro" id="IPR045004">
    <property type="entry name" value="ECH_dom"/>
</dbReference>
<accession>A0A7Z2GH06</accession>
<dbReference type="InterPro" id="IPR032259">
    <property type="entry name" value="HIBYL-CoA-H"/>
</dbReference>
<keyword evidence="1" id="KW-0378">Hydrolase</keyword>
<dbReference type="Proteomes" id="UP000433577">
    <property type="component" value="Chromosome 1"/>
</dbReference>
<dbReference type="EMBL" id="CP046913">
    <property type="protein sequence ID" value="QGZ61653.1"/>
    <property type="molecule type" value="Genomic_DNA"/>
</dbReference>
<dbReference type="SUPFAM" id="SSF52096">
    <property type="entry name" value="ClpP/crotonase"/>
    <property type="match status" value="1"/>
</dbReference>
<dbReference type="NCBIfam" id="NF004127">
    <property type="entry name" value="PRK05617.1"/>
    <property type="match status" value="1"/>
</dbReference>
<dbReference type="GO" id="GO:0003860">
    <property type="term" value="F:3-hydroxyisobutyryl-CoA hydrolase activity"/>
    <property type="evidence" value="ECO:0007669"/>
    <property type="project" value="InterPro"/>
</dbReference>
<reference evidence="4 5" key="1">
    <citation type="submission" date="2019-12" db="EMBL/GenBank/DDBJ databases">
        <title>Paraburkholderia acidiphila 7Q-K02 sp. nov and Paraburkholderia acidisoli DHF22 sp. nov., two strains isolated from forest soil.</title>
        <authorList>
            <person name="Gao Z."/>
            <person name="Qiu L."/>
        </authorList>
    </citation>
    <scope>NUCLEOTIDE SEQUENCE [LARGE SCALE GENOMIC DNA]</scope>
    <source>
        <strain evidence="4 5">DHF22</strain>
    </source>
</reference>
<dbReference type="OrthoDB" id="9790967at2"/>
<dbReference type="GO" id="GO:0006574">
    <property type="term" value="P:L-valine catabolic process"/>
    <property type="evidence" value="ECO:0007669"/>
    <property type="project" value="TreeGrafter"/>
</dbReference>
<evidence type="ECO:0000256" key="1">
    <source>
        <dbReference type="ARBA" id="ARBA00022801"/>
    </source>
</evidence>
<dbReference type="Gene3D" id="3.90.226.10">
    <property type="entry name" value="2-enoyl-CoA Hydratase, Chain A, domain 1"/>
    <property type="match status" value="1"/>
</dbReference>
<dbReference type="KEGG" id="pacs:FAZ98_07830"/>
<dbReference type="Pfam" id="PF16113">
    <property type="entry name" value="ECH_2"/>
    <property type="match status" value="1"/>
</dbReference>
<proteinExistence type="predicted"/>
<organism evidence="4 5">
    <name type="scientific">Paraburkholderia acidisoli</name>
    <dbReference type="NCBI Taxonomy" id="2571748"/>
    <lineage>
        <taxon>Bacteria</taxon>
        <taxon>Pseudomonadati</taxon>
        <taxon>Pseudomonadota</taxon>
        <taxon>Betaproteobacteria</taxon>
        <taxon>Burkholderiales</taxon>
        <taxon>Burkholderiaceae</taxon>
        <taxon>Paraburkholderia</taxon>
    </lineage>
</organism>
<evidence type="ECO:0000313" key="5">
    <source>
        <dbReference type="Proteomes" id="UP000433577"/>
    </source>
</evidence>
<dbReference type="PANTHER" id="PTHR43176">
    <property type="entry name" value="3-HYDROXYISOBUTYRYL-COA HYDROLASE-RELATED"/>
    <property type="match status" value="1"/>
</dbReference>
<evidence type="ECO:0000259" key="3">
    <source>
        <dbReference type="Pfam" id="PF16113"/>
    </source>
</evidence>
<feature type="region of interest" description="Disordered" evidence="2">
    <location>
        <begin position="1"/>
        <end position="29"/>
    </location>
</feature>
<dbReference type="CDD" id="cd06558">
    <property type="entry name" value="crotonase-like"/>
    <property type="match status" value="1"/>
</dbReference>
<keyword evidence="4" id="KW-0413">Isomerase</keyword>